<dbReference type="OrthoDB" id="4062651at2759"/>
<dbReference type="PANTHER" id="PTHR27001">
    <property type="entry name" value="OS01G0253100 PROTEIN"/>
    <property type="match status" value="1"/>
</dbReference>
<dbReference type="GO" id="GO:0005886">
    <property type="term" value="C:plasma membrane"/>
    <property type="evidence" value="ECO:0007669"/>
    <property type="project" value="TreeGrafter"/>
</dbReference>
<dbReference type="InterPro" id="IPR011009">
    <property type="entry name" value="Kinase-like_dom_sf"/>
</dbReference>
<accession>A0A6P6K198</accession>
<dbReference type="GO" id="GO:0004672">
    <property type="term" value="F:protein kinase activity"/>
    <property type="evidence" value="ECO:0007669"/>
    <property type="project" value="InterPro"/>
</dbReference>
<evidence type="ECO:0000313" key="5">
    <source>
        <dbReference type="RefSeq" id="XP_026065909.1"/>
    </source>
</evidence>
<dbReference type="KEGG" id="caua:113048350"/>
<gene>
    <name evidence="5" type="primary">LOC113048350</name>
</gene>
<keyword evidence="4" id="KW-1185">Reference proteome</keyword>
<dbReference type="Pfam" id="PF00531">
    <property type="entry name" value="Death"/>
    <property type="match status" value="1"/>
</dbReference>
<dbReference type="Proteomes" id="UP000515129">
    <property type="component" value="Chromosome 29"/>
</dbReference>
<organism evidence="4 5">
    <name type="scientific">Carassius auratus</name>
    <name type="common">Goldfish</name>
    <dbReference type="NCBI Taxonomy" id="7957"/>
    <lineage>
        <taxon>Eukaryota</taxon>
        <taxon>Metazoa</taxon>
        <taxon>Chordata</taxon>
        <taxon>Craniata</taxon>
        <taxon>Vertebrata</taxon>
        <taxon>Euteleostomi</taxon>
        <taxon>Actinopterygii</taxon>
        <taxon>Neopterygii</taxon>
        <taxon>Teleostei</taxon>
        <taxon>Ostariophysi</taxon>
        <taxon>Cypriniformes</taxon>
        <taxon>Cyprinidae</taxon>
        <taxon>Cyprininae</taxon>
        <taxon>Carassius</taxon>
    </lineage>
</organism>
<name>A0A6P6K198_CARAU</name>
<dbReference type="Pfam" id="PF00069">
    <property type="entry name" value="Pkinase"/>
    <property type="match status" value="1"/>
</dbReference>
<dbReference type="CDD" id="cd08796">
    <property type="entry name" value="Death_IRAK-M"/>
    <property type="match status" value="1"/>
</dbReference>
<dbReference type="Gene3D" id="1.10.533.10">
    <property type="entry name" value="Death Domain, Fas"/>
    <property type="match status" value="1"/>
</dbReference>
<dbReference type="PROSITE" id="PS50011">
    <property type="entry name" value="PROTEIN_KINASE_DOM"/>
    <property type="match status" value="1"/>
</dbReference>
<sequence>MSGKIDTSTLLFDVPPVLMGSFCRLMDSGIDGLGWRALAAHILPSQLEVRCTEMYVAAGKSPTQELMWLWAQQNKTVGDLLKVLDEMGHTRARSLFQSQDSCKLKSSSAPLFAKYLLNSEKSCQTPALYPESVSVKGEKQKYFITFSDVLEGTRHFHQDLKIGSSVFAEVYCGKWGNRSFVAKVFKQENKANWKALWEKFTKEIKVLQLYLHPNILELWGSFSEADRFCLVYPYLHNGSLFHRLHEEVQRPLSWQERLNIIKGTAKAVHHLHTAQPCMVICGNITSSNIFLDEHLQPKLSDFGLAHLRPHSVDQSCTIVMDTASHSNLGYLPEEYIRDGKLSVKLDVYGFGMVILETCTGQKVKHESAKNLFLRDVLHSEFEEKSSVDACLRFLDPKVEHWPTAVALCLLRIGLECTGSKMRIRPSMEMVLQRLNLILPTPAQLEDQPNTLDDTFPLQRSYNGLSQRLNVPIEFDEMYSPLEEPLPPRFPSLAEPCECSQSEVTFLSVGDANLSHSIRECLQENDKVVSASQSLQSDSAARLDLYGSWPVECSCSTGTEVLECEDCCANGFSQSVLCATLDDDAQHSQNGITNPAKEKIKNKIHLYNQGFIKTEELLSLKSE</sequence>
<evidence type="ECO:0000256" key="2">
    <source>
        <dbReference type="ARBA" id="ARBA00022840"/>
    </source>
</evidence>
<dbReference type="GeneID" id="113048350"/>
<protein>
    <submittedName>
        <fullName evidence="5">Interleukin-1 receptor-associated kinase 3-like isoform X1</fullName>
    </submittedName>
</protein>
<dbReference type="RefSeq" id="XP_026065909.1">
    <property type="nucleotide sequence ID" value="XM_026210124.1"/>
</dbReference>
<proteinExistence type="predicted"/>
<feature type="domain" description="Protein kinase" evidence="3">
    <location>
        <begin position="156"/>
        <end position="438"/>
    </location>
</feature>
<dbReference type="AlphaFoldDB" id="A0A6P6K198"/>
<keyword evidence="1" id="KW-0547">Nucleotide-binding</keyword>
<reference evidence="5" key="1">
    <citation type="submission" date="2025-08" db="UniProtKB">
        <authorList>
            <consortium name="RefSeq"/>
        </authorList>
    </citation>
    <scope>IDENTIFICATION</scope>
    <source>
        <strain evidence="5">Wakin</strain>
        <tissue evidence="5">Muscle</tissue>
    </source>
</reference>
<evidence type="ECO:0000259" key="3">
    <source>
        <dbReference type="PROSITE" id="PS50011"/>
    </source>
</evidence>
<dbReference type="InterPro" id="IPR000719">
    <property type="entry name" value="Prot_kinase_dom"/>
</dbReference>
<dbReference type="PANTHER" id="PTHR27001:SF929">
    <property type="entry name" value="INTERLEUKIN 1 RECEPTOR-ASSOCIATED KINASE 1"/>
    <property type="match status" value="1"/>
</dbReference>
<dbReference type="Gene3D" id="1.10.510.10">
    <property type="entry name" value="Transferase(Phosphotransferase) domain 1"/>
    <property type="match status" value="1"/>
</dbReference>
<evidence type="ECO:0000256" key="1">
    <source>
        <dbReference type="ARBA" id="ARBA00022741"/>
    </source>
</evidence>
<dbReference type="InterPro" id="IPR000488">
    <property type="entry name" value="Death_dom"/>
</dbReference>
<evidence type="ECO:0000313" key="4">
    <source>
        <dbReference type="Proteomes" id="UP000515129"/>
    </source>
</evidence>
<dbReference type="Gene3D" id="3.30.200.20">
    <property type="entry name" value="Phosphorylase Kinase, domain 1"/>
    <property type="match status" value="1"/>
</dbReference>
<dbReference type="GO" id="GO:0007165">
    <property type="term" value="P:signal transduction"/>
    <property type="evidence" value="ECO:0007669"/>
    <property type="project" value="InterPro"/>
</dbReference>
<dbReference type="InterPro" id="IPR011029">
    <property type="entry name" value="DEATH-like_dom_sf"/>
</dbReference>
<dbReference type="GO" id="GO:0005524">
    <property type="term" value="F:ATP binding"/>
    <property type="evidence" value="ECO:0007669"/>
    <property type="project" value="UniProtKB-KW"/>
</dbReference>
<keyword evidence="2" id="KW-0067">ATP-binding</keyword>
<dbReference type="InterPro" id="IPR042747">
    <property type="entry name" value="IRAK3_death"/>
</dbReference>
<dbReference type="SUPFAM" id="SSF56112">
    <property type="entry name" value="Protein kinase-like (PK-like)"/>
    <property type="match status" value="1"/>
</dbReference>
<dbReference type="SUPFAM" id="SSF47986">
    <property type="entry name" value="DEATH domain"/>
    <property type="match status" value="1"/>
</dbReference>